<organism evidence="1 2">
    <name type="scientific">Sorangium cellulosum</name>
    <name type="common">Polyangium cellulosum</name>
    <dbReference type="NCBI Taxonomy" id="56"/>
    <lineage>
        <taxon>Bacteria</taxon>
        <taxon>Pseudomonadati</taxon>
        <taxon>Myxococcota</taxon>
        <taxon>Polyangia</taxon>
        <taxon>Polyangiales</taxon>
        <taxon>Polyangiaceae</taxon>
        <taxon>Sorangium</taxon>
    </lineage>
</organism>
<evidence type="ECO:0000313" key="1">
    <source>
        <dbReference type="EMBL" id="KYF73419.1"/>
    </source>
</evidence>
<sequence>MTQYIFRQAVLADKPAIRCLQEQFMAEIDDPLELVESDFDRSDFLLVEAVDGSSKRAVGMMSIMRASSAPFVFERVLPDVWQRIDLRTLTGRTDLRREDLVEVDWVYLEKPHRAKQLTRLLTAGGVLHAHRRGYPVIAIITNASSKAELLSSIYHGSGLVIEVGGAPYELGTVLPAQSAALMANVVQSACARDPLLAWHLDPS</sequence>
<dbReference type="EMBL" id="JEMB01003372">
    <property type="protein sequence ID" value="KYF73419.1"/>
    <property type="molecule type" value="Genomic_DNA"/>
</dbReference>
<gene>
    <name evidence="1" type="ORF">BE17_30710</name>
</gene>
<dbReference type="SUPFAM" id="SSF55729">
    <property type="entry name" value="Acyl-CoA N-acyltransferases (Nat)"/>
    <property type="match status" value="1"/>
</dbReference>
<proteinExistence type="predicted"/>
<evidence type="ECO:0008006" key="3">
    <source>
        <dbReference type="Google" id="ProtNLM"/>
    </source>
</evidence>
<name>A0A150QZJ5_SORCE</name>
<protein>
    <recommendedName>
        <fullName evidence="3">N-acetyltransferase domain-containing protein</fullName>
    </recommendedName>
</protein>
<dbReference type="Proteomes" id="UP000075635">
    <property type="component" value="Unassembled WGS sequence"/>
</dbReference>
<reference evidence="1 2" key="1">
    <citation type="submission" date="2014-02" db="EMBL/GenBank/DDBJ databases">
        <title>The small core and large imbalanced accessory genome model reveals a collaborative survival strategy of Sorangium cellulosum strains in nature.</title>
        <authorList>
            <person name="Han K."/>
            <person name="Peng R."/>
            <person name="Blom J."/>
            <person name="Li Y.-Z."/>
        </authorList>
    </citation>
    <scope>NUCLEOTIDE SEQUENCE [LARGE SCALE GENOMIC DNA]</scope>
    <source>
        <strain evidence="1 2">So0011-07</strain>
    </source>
</reference>
<accession>A0A150QZJ5</accession>
<dbReference type="AlphaFoldDB" id="A0A150QZJ5"/>
<comment type="caution">
    <text evidence="1">The sequence shown here is derived from an EMBL/GenBank/DDBJ whole genome shotgun (WGS) entry which is preliminary data.</text>
</comment>
<dbReference type="InterPro" id="IPR016181">
    <property type="entry name" value="Acyl_CoA_acyltransferase"/>
</dbReference>
<evidence type="ECO:0000313" key="2">
    <source>
        <dbReference type="Proteomes" id="UP000075635"/>
    </source>
</evidence>